<proteinExistence type="predicted"/>
<sequence length="68" mass="7349">MEVADSPTLGVLELRALDALTARFQEQPAIAKRAGMTGIELAIALGGLEMGGRAERNEQGSWRKRLNL</sequence>
<name>A0A6J7K1U3_9ZZZZ</name>
<dbReference type="AlphaFoldDB" id="A0A6J7K1U3"/>
<dbReference type="EMBL" id="CAFBNO010000007">
    <property type="protein sequence ID" value="CAB4949485.1"/>
    <property type="molecule type" value="Genomic_DNA"/>
</dbReference>
<evidence type="ECO:0000313" key="1">
    <source>
        <dbReference type="EMBL" id="CAB4949485.1"/>
    </source>
</evidence>
<gene>
    <name evidence="1" type="ORF">UFOPK3837_00330</name>
</gene>
<protein>
    <submittedName>
        <fullName evidence="1">Unannotated protein</fullName>
    </submittedName>
</protein>
<accession>A0A6J7K1U3</accession>
<organism evidence="1">
    <name type="scientific">freshwater metagenome</name>
    <dbReference type="NCBI Taxonomy" id="449393"/>
    <lineage>
        <taxon>unclassified sequences</taxon>
        <taxon>metagenomes</taxon>
        <taxon>ecological metagenomes</taxon>
    </lineage>
</organism>
<reference evidence="1" key="1">
    <citation type="submission" date="2020-05" db="EMBL/GenBank/DDBJ databases">
        <authorList>
            <person name="Chiriac C."/>
            <person name="Salcher M."/>
            <person name="Ghai R."/>
            <person name="Kavagutti S V."/>
        </authorList>
    </citation>
    <scope>NUCLEOTIDE SEQUENCE</scope>
</reference>